<dbReference type="SUPFAM" id="SSF51206">
    <property type="entry name" value="cAMP-binding domain-like"/>
    <property type="match status" value="1"/>
</dbReference>
<dbReference type="RefSeq" id="WP_116096907.1">
    <property type="nucleotide sequence ID" value="NZ_QNVU01000005.1"/>
</dbReference>
<dbReference type="SMART" id="SM00100">
    <property type="entry name" value="cNMP"/>
    <property type="match status" value="1"/>
</dbReference>
<proteinExistence type="predicted"/>
<name>A0A3D9BFD6_9FLAO</name>
<accession>A0A3D9BFD6</accession>
<organism evidence="2 3">
    <name type="scientific">Candidatus Chryseobacterium massiliense</name>
    <dbReference type="NCBI Taxonomy" id="204089"/>
    <lineage>
        <taxon>Bacteria</taxon>
        <taxon>Pseudomonadati</taxon>
        <taxon>Bacteroidota</taxon>
        <taxon>Flavobacteriia</taxon>
        <taxon>Flavobacteriales</taxon>
        <taxon>Weeksellaceae</taxon>
        <taxon>Chryseobacterium group</taxon>
        <taxon>Chryseobacterium</taxon>
    </lineage>
</organism>
<dbReference type="Pfam" id="PF00027">
    <property type="entry name" value="cNMP_binding"/>
    <property type="match status" value="1"/>
</dbReference>
<dbReference type="Gene3D" id="2.60.120.10">
    <property type="entry name" value="Jelly Rolls"/>
    <property type="match status" value="1"/>
</dbReference>
<dbReference type="AlphaFoldDB" id="A0A3D9BFD6"/>
<dbReference type="PANTHER" id="PTHR24567:SF76">
    <property type="entry name" value="CYCLIC NUCLEOTIDE-BINDING DOMAIN PROTEIN"/>
    <property type="match status" value="1"/>
</dbReference>
<reference evidence="2 3" key="1">
    <citation type="journal article" date="2004" name="Emerg. Infect. Dis.">
        <title>Amoebae-resisting bacteria isolated from human nasal swabs by amoebal coculture.</title>
        <authorList>
            <person name="Greub G."/>
            <person name="La Scola B."/>
            <person name="Raoult D."/>
        </authorList>
    </citation>
    <scope>NUCLEOTIDE SEQUENCE [LARGE SCALE GENOMIC DNA]</scope>
    <source>
        <strain evidence="2 3">CCUG 51329</strain>
    </source>
</reference>
<comment type="caution">
    <text evidence="2">The sequence shown here is derived from an EMBL/GenBank/DDBJ whole genome shotgun (WGS) entry which is preliminary data.</text>
</comment>
<feature type="domain" description="Cyclic nucleotide-binding" evidence="1">
    <location>
        <begin position="11"/>
        <end position="115"/>
    </location>
</feature>
<dbReference type="InterPro" id="IPR014710">
    <property type="entry name" value="RmlC-like_jellyroll"/>
</dbReference>
<protein>
    <submittedName>
        <fullName evidence="2">Crp/Fnr family transcriptional regulator</fullName>
    </submittedName>
</protein>
<dbReference type="PROSITE" id="PS50042">
    <property type="entry name" value="CNMP_BINDING_3"/>
    <property type="match status" value="1"/>
</dbReference>
<dbReference type="PANTHER" id="PTHR24567">
    <property type="entry name" value="CRP FAMILY TRANSCRIPTIONAL REGULATORY PROTEIN"/>
    <property type="match status" value="1"/>
</dbReference>
<gene>
    <name evidence="2" type="ORF">DRF68_04005</name>
</gene>
<evidence type="ECO:0000259" key="1">
    <source>
        <dbReference type="PROSITE" id="PS50042"/>
    </source>
</evidence>
<dbReference type="InterPro" id="IPR018490">
    <property type="entry name" value="cNMP-bd_dom_sf"/>
</dbReference>
<dbReference type="CDD" id="cd00038">
    <property type="entry name" value="CAP_ED"/>
    <property type="match status" value="1"/>
</dbReference>
<dbReference type="InterPro" id="IPR050397">
    <property type="entry name" value="Env_Response_Regulators"/>
</dbReference>
<dbReference type="Proteomes" id="UP000256924">
    <property type="component" value="Unassembled WGS sequence"/>
</dbReference>
<evidence type="ECO:0000313" key="2">
    <source>
        <dbReference type="EMBL" id="REC52107.1"/>
    </source>
</evidence>
<dbReference type="InterPro" id="IPR000595">
    <property type="entry name" value="cNMP-bd_dom"/>
</dbReference>
<dbReference type="GO" id="GO:0005829">
    <property type="term" value="C:cytosol"/>
    <property type="evidence" value="ECO:0007669"/>
    <property type="project" value="TreeGrafter"/>
</dbReference>
<sequence>MIGKLKYYLRANTNIDDNQIDKIAACFKLKTFKKNTTLLLEGEICKELYFVHSGCIRTYYITQQGQEKTRYVAFENSIATSIYSFISQQQSFEFVDTLENSELYSISHKDFYQLISEIPQWEKFYITLLEMAYLYQNKKIENLVTLSAKQRYDKLMAETPIFVQRLSNKILASYLDITQETLSRLKSK</sequence>
<dbReference type="EMBL" id="QNVU01000005">
    <property type="protein sequence ID" value="REC52107.1"/>
    <property type="molecule type" value="Genomic_DNA"/>
</dbReference>
<keyword evidence="3" id="KW-1185">Reference proteome</keyword>
<evidence type="ECO:0000313" key="3">
    <source>
        <dbReference type="Proteomes" id="UP000256924"/>
    </source>
</evidence>
<dbReference type="GO" id="GO:0003700">
    <property type="term" value="F:DNA-binding transcription factor activity"/>
    <property type="evidence" value="ECO:0007669"/>
    <property type="project" value="TreeGrafter"/>
</dbReference>